<reference evidence="1" key="1">
    <citation type="submission" date="2011-04" db="EMBL/GenBank/DDBJ databases">
        <title>Evolution of plant cell wall degrading machinery underlies the functional diversity of forest fungi.</title>
        <authorList>
            <consortium name="US DOE Joint Genome Institute (JGI-PGF)"/>
            <person name="Eastwood D.C."/>
            <person name="Floudas D."/>
            <person name="Binder M."/>
            <person name="Majcherczyk A."/>
            <person name="Schneider P."/>
            <person name="Aerts A."/>
            <person name="Asiegbu F.O."/>
            <person name="Baker S.E."/>
            <person name="Barry K."/>
            <person name="Bendiksby M."/>
            <person name="Blumentritt M."/>
            <person name="Coutinho P.M."/>
            <person name="Cullen D."/>
            <person name="Cullen D."/>
            <person name="Gathman A."/>
            <person name="Goodell B."/>
            <person name="Henrissat B."/>
            <person name="Ihrmark K."/>
            <person name="Kauserud H."/>
            <person name="Kohler A."/>
            <person name="LaButti K."/>
            <person name="Lapidus A."/>
            <person name="Lavin J.L."/>
            <person name="Lee Y.-H."/>
            <person name="Lindquist E."/>
            <person name="Lilly W."/>
            <person name="Lucas S."/>
            <person name="Morin E."/>
            <person name="Murat C."/>
            <person name="Oguiza J.A."/>
            <person name="Park J."/>
            <person name="Pisabarro A.G."/>
            <person name="Riley R."/>
            <person name="Rosling A."/>
            <person name="Salamov A."/>
            <person name="Schmidt O."/>
            <person name="Schmutz J."/>
            <person name="Skrede I."/>
            <person name="Stenlid J."/>
            <person name="Wiebenga A."/>
            <person name="Xie X."/>
            <person name="Kues U."/>
            <person name="Hibbett D.S."/>
            <person name="Hoffmeister D."/>
            <person name="Hogberg N."/>
            <person name="Martin F."/>
            <person name="Grigoriev I.V."/>
            <person name="Watkinson S.C."/>
        </authorList>
    </citation>
    <scope>NUCLEOTIDE SEQUENCE</scope>
    <source>
        <strain evidence="1">S7.9</strain>
    </source>
</reference>
<name>F8P6E2_SERL9</name>
<dbReference type="KEGG" id="sla:SERLADRAFT_398175"/>
<organism>
    <name type="scientific">Serpula lacrymans var. lacrymans (strain S7.9)</name>
    <name type="common">Dry rot fungus</name>
    <dbReference type="NCBI Taxonomy" id="578457"/>
    <lineage>
        <taxon>Eukaryota</taxon>
        <taxon>Fungi</taxon>
        <taxon>Dikarya</taxon>
        <taxon>Basidiomycota</taxon>
        <taxon>Agaricomycotina</taxon>
        <taxon>Agaricomycetes</taxon>
        <taxon>Agaricomycetidae</taxon>
        <taxon>Boletales</taxon>
        <taxon>Coniophorineae</taxon>
        <taxon>Serpulaceae</taxon>
        <taxon>Serpula</taxon>
    </lineage>
</organism>
<sequence>MNRRDFVSSSSSIIFGKEPTNVSLAGYRVRLLEIIMMAAAHYMTGLASPEIAEDFGFNPISTYISWCAIWILLEVNFL</sequence>
<dbReference type="Proteomes" id="UP000008064">
    <property type="component" value="Unassembled WGS sequence"/>
</dbReference>
<gene>
    <name evidence="1" type="ORF">SERLADRAFT_398175</name>
</gene>
<feature type="non-terminal residue" evidence="1">
    <location>
        <position position="78"/>
    </location>
</feature>
<dbReference type="AlphaFoldDB" id="F8P6E2"/>
<proteinExistence type="predicted"/>
<accession>F8P6E2</accession>
<dbReference type="GeneID" id="18811870"/>
<dbReference type="HOGENOM" id="CLU_2628728_0_0_1"/>
<evidence type="ECO:0000313" key="1">
    <source>
        <dbReference type="EMBL" id="EGO21009.1"/>
    </source>
</evidence>
<protein>
    <submittedName>
        <fullName evidence="1">Uncharacterized protein</fullName>
    </submittedName>
</protein>
<dbReference type="EMBL" id="GL945439">
    <property type="protein sequence ID" value="EGO21009.1"/>
    <property type="molecule type" value="Genomic_DNA"/>
</dbReference>
<dbReference type="RefSeq" id="XP_007321966.1">
    <property type="nucleotide sequence ID" value="XM_007321904.1"/>
</dbReference>